<dbReference type="SUPFAM" id="SSF56436">
    <property type="entry name" value="C-type lectin-like"/>
    <property type="match status" value="1"/>
</dbReference>
<dbReference type="EMBL" id="UOFQ01000147">
    <property type="protein sequence ID" value="VAW89649.1"/>
    <property type="molecule type" value="Genomic_DNA"/>
</dbReference>
<protein>
    <recommendedName>
        <fullName evidence="1">Sulfatase-modifying factor enzyme-like domain-containing protein</fullName>
    </recommendedName>
</protein>
<dbReference type="InterPro" id="IPR051043">
    <property type="entry name" value="Sulfatase_Mod_Factor_Kinase"/>
</dbReference>
<dbReference type="InterPro" id="IPR016187">
    <property type="entry name" value="CTDL_fold"/>
</dbReference>
<organism evidence="2">
    <name type="scientific">hydrothermal vent metagenome</name>
    <dbReference type="NCBI Taxonomy" id="652676"/>
    <lineage>
        <taxon>unclassified sequences</taxon>
        <taxon>metagenomes</taxon>
        <taxon>ecological metagenomes</taxon>
    </lineage>
</organism>
<dbReference type="PANTHER" id="PTHR23150:SF19">
    <property type="entry name" value="FORMYLGLYCINE-GENERATING ENZYME"/>
    <property type="match status" value="1"/>
</dbReference>
<dbReference type="InterPro" id="IPR042095">
    <property type="entry name" value="SUMF_sf"/>
</dbReference>
<dbReference type="Pfam" id="PF03781">
    <property type="entry name" value="FGE-sulfatase"/>
    <property type="match status" value="1"/>
</dbReference>
<dbReference type="PANTHER" id="PTHR23150">
    <property type="entry name" value="SULFATASE MODIFYING FACTOR 1, 2"/>
    <property type="match status" value="1"/>
</dbReference>
<reference evidence="2" key="1">
    <citation type="submission" date="2018-06" db="EMBL/GenBank/DDBJ databases">
        <authorList>
            <person name="Zhirakovskaya E."/>
        </authorList>
    </citation>
    <scope>NUCLEOTIDE SEQUENCE</scope>
</reference>
<accession>A0A3B0ZUG0</accession>
<dbReference type="Gene3D" id="3.90.1580.10">
    <property type="entry name" value="paralog of FGE (formylglycine-generating enzyme)"/>
    <property type="match status" value="1"/>
</dbReference>
<sequence length="326" mass="36881">MKSNFILGLSISIGLLVMPSAGFAQEGAAASADQEMKLIPASEFIMGSNKIDNNRSGEYGNAKPWYLDEHPEHRQYLNGFYIDEHEVTNGQFKAFVAQKKYAPPQYWVNNGYLLSLRRNKIEAVSVEKIRRLAVKVMRLDIDTRKMTKPELLAVIDKRFAYMDWLPVVYVSWHDAKAYCGWKGKRLPTEAEWEKSIRGDQGLEFAWGNQWAYGQSNTGEEIWDDGVAPIGSYQGDVSPYGVLDMSGNVSEWTADWYQAYEGSDYTSKDFGETFKVVKGAAWGGDGHYALKLFQRGAYRYNLKPESQHEDLGFRCAADVKLAGVEVK</sequence>
<gene>
    <name evidence="2" type="ORF">MNBD_GAMMA17-1406</name>
</gene>
<proteinExistence type="predicted"/>
<evidence type="ECO:0000313" key="2">
    <source>
        <dbReference type="EMBL" id="VAW89649.1"/>
    </source>
</evidence>
<feature type="domain" description="Sulfatase-modifying factor enzyme-like" evidence="1">
    <location>
        <begin position="35"/>
        <end position="315"/>
    </location>
</feature>
<evidence type="ECO:0000259" key="1">
    <source>
        <dbReference type="Pfam" id="PF03781"/>
    </source>
</evidence>
<name>A0A3B0ZUG0_9ZZZZ</name>
<dbReference type="GO" id="GO:0120147">
    <property type="term" value="F:formylglycine-generating oxidase activity"/>
    <property type="evidence" value="ECO:0007669"/>
    <property type="project" value="TreeGrafter"/>
</dbReference>
<dbReference type="AlphaFoldDB" id="A0A3B0ZUG0"/>
<dbReference type="InterPro" id="IPR005532">
    <property type="entry name" value="SUMF_dom"/>
</dbReference>